<proteinExistence type="inferred from homology"/>
<comment type="similarity">
    <text evidence="2 6">Belongs to the FPP/GGPP synthase family.</text>
</comment>
<evidence type="ECO:0000256" key="2">
    <source>
        <dbReference type="ARBA" id="ARBA00006706"/>
    </source>
</evidence>
<gene>
    <name evidence="7" type="ORF">VXJ25_02890</name>
</gene>
<dbReference type="SFLD" id="SFLDG01017">
    <property type="entry name" value="Polyprenyl_Transferase_Like"/>
    <property type="match status" value="1"/>
</dbReference>
<name>A0ABU7R8N9_9ACTN</name>
<evidence type="ECO:0000256" key="3">
    <source>
        <dbReference type="ARBA" id="ARBA00022679"/>
    </source>
</evidence>
<dbReference type="InterPro" id="IPR000092">
    <property type="entry name" value="Polyprenyl_synt"/>
</dbReference>
<comment type="cofactor">
    <cofactor evidence="1">
        <name>Mg(2+)</name>
        <dbReference type="ChEBI" id="CHEBI:18420"/>
    </cofactor>
</comment>
<organism evidence="7 8">
    <name type="scientific">Olsenella absiana</name>
    <dbReference type="NCBI Taxonomy" id="3115222"/>
    <lineage>
        <taxon>Bacteria</taxon>
        <taxon>Bacillati</taxon>
        <taxon>Actinomycetota</taxon>
        <taxon>Coriobacteriia</taxon>
        <taxon>Coriobacteriales</taxon>
        <taxon>Atopobiaceae</taxon>
        <taxon>Olsenella</taxon>
    </lineage>
</organism>
<dbReference type="Gene3D" id="1.10.600.10">
    <property type="entry name" value="Farnesyl Diphosphate Synthase"/>
    <property type="match status" value="1"/>
</dbReference>
<dbReference type="InterPro" id="IPR033749">
    <property type="entry name" value="Polyprenyl_synt_CS"/>
</dbReference>
<dbReference type="RefSeq" id="WP_330957714.1">
    <property type="nucleotide sequence ID" value="NZ_JAZGJQ010000002.1"/>
</dbReference>
<dbReference type="PANTHER" id="PTHR12001">
    <property type="entry name" value="GERANYLGERANYL PYROPHOSPHATE SYNTHASE"/>
    <property type="match status" value="1"/>
</dbReference>
<comment type="caution">
    <text evidence="7">The sequence shown here is derived from an EMBL/GenBank/DDBJ whole genome shotgun (WGS) entry which is preliminary data.</text>
</comment>
<dbReference type="Pfam" id="PF00348">
    <property type="entry name" value="polyprenyl_synt"/>
    <property type="match status" value="1"/>
</dbReference>
<protein>
    <submittedName>
        <fullName evidence="7">Polyprenyl synthetase family protein</fullName>
    </submittedName>
</protein>
<dbReference type="EMBL" id="JAZGJQ010000002">
    <property type="protein sequence ID" value="MEE6146948.1"/>
    <property type="molecule type" value="Genomic_DNA"/>
</dbReference>
<evidence type="ECO:0000256" key="4">
    <source>
        <dbReference type="ARBA" id="ARBA00022723"/>
    </source>
</evidence>
<dbReference type="PROSITE" id="PS00723">
    <property type="entry name" value="POLYPRENYL_SYNTHASE_1"/>
    <property type="match status" value="1"/>
</dbReference>
<keyword evidence="3 6" id="KW-0808">Transferase</keyword>
<dbReference type="SFLD" id="SFLDS00005">
    <property type="entry name" value="Isoprenoid_Synthase_Type_I"/>
    <property type="match status" value="1"/>
</dbReference>
<accession>A0ABU7R8N9</accession>
<dbReference type="InterPro" id="IPR008949">
    <property type="entry name" value="Isoprenoid_synthase_dom_sf"/>
</dbReference>
<keyword evidence="4" id="KW-0479">Metal-binding</keyword>
<evidence type="ECO:0000313" key="8">
    <source>
        <dbReference type="Proteomes" id="UP001332931"/>
    </source>
</evidence>
<keyword evidence="8" id="KW-1185">Reference proteome</keyword>
<evidence type="ECO:0000313" key="7">
    <source>
        <dbReference type="EMBL" id="MEE6146948.1"/>
    </source>
</evidence>
<dbReference type="SUPFAM" id="SSF48576">
    <property type="entry name" value="Terpenoid synthases"/>
    <property type="match status" value="1"/>
</dbReference>
<dbReference type="PANTHER" id="PTHR12001:SF85">
    <property type="entry name" value="SHORT CHAIN ISOPRENYL DIPHOSPHATE SYNTHASE"/>
    <property type="match status" value="1"/>
</dbReference>
<sequence length="350" mass="37042">MAEKDSPFAAYLKRHRDQIDQAILACVPELGPGAAEEPEVPRDVVTYLRRPYARFVFSGGKRTRPALALLGAEAVGAPCERALPVAAAVELFQTCALIHDDIADEGEMRRGQPCVHVSEGVGIALNVGDAALVSAFSSLLDAPGYDDATRLALLRELVSMERVTLQGQALDLGWARDGRWDVTVEDYLDMASRKTAHYSAASPLAMGAIAGGGTGEQVGALRTFGEAAGLAFQVADDLLNLVGDQAAQGKDFRSDVTEGKRTLVVVRALASLDADGRAELVDLLSSHATDPARLGRAVELMEGSGAVDYARDYALRLVSEAKSGLEKAPVDAAAKATLLSMADFFVERSS</sequence>
<evidence type="ECO:0000256" key="1">
    <source>
        <dbReference type="ARBA" id="ARBA00001946"/>
    </source>
</evidence>
<dbReference type="CDD" id="cd00685">
    <property type="entry name" value="Trans_IPPS_HT"/>
    <property type="match status" value="1"/>
</dbReference>
<evidence type="ECO:0000256" key="5">
    <source>
        <dbReference type="ARBA" id="ARBA00022842"/>
    </source>
</evidence>
<keyword evidence="5" id="KW-0460">Magnesium</keyword>
<dbReference type="Proteomes" id="UP001332931">
    <property type="component" value="Unassembled WGS sequence"/>
</dbReference>
<reference evidence="7 8" key="1">
    <citation type="submission" date="2024-01" db="EMBL/GenBank/DDBJ databases">
        <title>Description of Olsenella sp. nov., isolated from pig feces.</title>
        <authorList>
            <person name="Chang Y.-H."/>
        </authorList>
    </citation>
    <scope>NUCLEOTIDE SEQUENCE [LARGE SCALE GENOMIC DNA]</scope>
    <source>
        <strain evidence="7 8">YH-ols2223</strain>
    </source>
</reference>
<evidence type="ECO:0000256" key="6">
    <source>
        <dbReference type="RuleBase" id="RU004466"/>
    </source>
</evidence>